<protein>
    <recommendedName>
        <fullName evidence="11">Ig-like domain-containing protein</fullName>
    </recommendedName>
</protein>
<dbReference type="GO" id="GO:0009897">
    <property type="term" value="C:external side of plasma membrane"/>
    <property type="evidence" value="ECO:0007669"/>
    <property type="project" value="TreeGrafter"/>
</dbReference>
<keyword evidence="7" id="KW-1015">Disulfide bond</keyword>
<dbReference type="Pfam" id="PF07686">
    <property type="entry name" value="V-set"/>
    <property type="match status" value="1"/>
</dbReference>
<dbReference type="SMART" id="SM00409">
    <property type="entry name" value="IG"/>
    <property type="match status" value="1"/>
</dbReference>
<evidence type="ECO:0000256" key="3">
    <source>
        <dbReference type="ARBA" id="ARBA00022692"/>
    </source>
</evidence>
<dbReference type="PANTHER" id="PTHR25466:SF14">
    <property type="entry name" value="BUTYROPHILIN SUBFAMILY 2 MEMBER A2-LIKE-RELATED"/>
    <property type="match status" value="1"/>
</dbReference>
<keyword evidence="3" id="KW-0812">Transmembrane</keyword>
<evidence type="ECO:0000256" key="9">
    <source>
        <dbReference type="ARBA" id="ARBA00023180"/>
    </source>
</evidence>
<keyword evidence="9" id="KW-0325">Glycoprotein</keyword>
<name>A0A5A9NU01_9TELE</name>
<dbReference type="InterPro" id="IPR013783">
    <property type="entry name" value="Ig-like_fold"/>
</dbReference>
<keyword evidence="2" id="KW-1003">Cell membrane</keyword>
<dbReference type="FunFam" id="2.60.40.10:FF:000142">
    <property type="entry name" value="V-set domain-containing T-cell activation inhibitor 1"/>
    <property type="match status" value="1"/>
</dbReference>
<dbReference type="EMBL" id="SOYY01000014">
    <property type="protein sequence ID" value="KAA0712406.1"/>
    <property type="molecule type" value="Genomic_DNA"/>
</dbReference>
<evidence type="ECO:0000259" key="11">
    <source>
        <dbReference type="PROSITE" id="PS50835"/>
    </source>
</evidence>
<keyword evidence="4" id="KW-0732">Signal</keyword>
<dbReference type="AlphaFoldDB" id="A0A5A9NU01"/>
<dbReference type="GO" id="GO:0031295">
    <property type="term" value="P:T cell costimulation"/>
    <property type="evidence" value="ECO:0007669"/>
    <property type="project" value="TreeGrafter"/>
</dbReference>
<feature type="domain" description="Ig-like" evidence="11">
    <location>
        <begin position="65"/>
        <end position="162"/>
    </location>
</feature>
<dbReference type="GO" id="GO:0006955">
    <property type="term" value="P:immune response"/>
    <property type="evidence" value="ECO:0007669"/>
    <property type="project" value="TreeGrafter"/>
</dbReference>
<accession>A0A5A9NU01</accession>
<dbReference type="SMART" id="SM00408">
    <property type="entry name" value="IGc2"/>
    <property type="match status" value="1"/>
</dbReference>
<evidence type="ECO:0000256" key="5">
    <source>
        <dbReference type="ARBA" id="ARBA00022989"/>
    </source>
</evidence>
<dbReference type="GO" id="GO:0042130">
    <property type="term" value="P:negative regulation of T cell proliferation"/>
    <property type="evidence" value="ECO:0007669"/>
    <property type="project" value="TreeGrafter"/>
</dbReference>
<keyword evidence="10" id="KW-0393">Immunoglobulin domain</keyword>
<dbReference type="Proteomes" id="UP000324632">
    <property type="component" value="Chromosome 14"/>
</dbReference>
<evidence type="ECO:0000256" key="2">
    <source>
        <dbReference type="ARBA" id="ARBA00022475"/>
    </source>
</evidence>
<dbReference type="PROSITE" id="PS50835">
    <property type="entry name" value="IG_LIKE"/>
    <property type="match status" value="1"/>
</dbReference>
<evidence type="ECO:0000256" key="8">
    <source>
        <dbReference type="ARBA" id="ARBA00023170"/>
    </source>
</evidence>
<comment type="caution">
    <text evidence="12">The sequence shown here is derived from an EMBL/GenBank/DDBJ whole genome shotgun (WGS) entry which is preliminary data.</text>
</comment>
<keyword evidence="5" id="KW-1133">Transmembrane helix</keyword>
<organism evidence="12 13">
    <name type="scientific">Triplophysa tibetana</name>
    <dbReference type="NCBI Taxonomy" id="1572043"/>
    <lineage>
        <taxon>Eukaryota</taxon>
        <taxon>Metazoa</taxon>
        <taxon>Chordata</taxon>
        <taxon>Craniata</taxon>
        <taxon>Vertebrata</taxon>
        <taxon>Euteleostomi</taxon>
        <taxon>Actinopterygii</taxon>
        <taxon>Neopterygii</taxon>
        <taxon>Teleostei</taxon>
        <taxon>Ostariophysi</taxon>
        <taxon>Cypriniformes</taxon>
        <taxon>Nemacheilidae</taxon>
        <taxon>Triplophysa</taxon>
    </lineage>
</organism>
<dbReference type="GO" id="GO:0007166">
    <property type="term" value="P:cell surface receptor signaling pathway"/>
    <property type="evidence" value="ECO:0007669"/>
    <property type="project" value="TreeGrafter"/>
</dbReference>
<dbReference type="InterPro" id="IPR003598">
    <property type="entry name" value="Ig_sub2"/>
</dbReference>
<dbReference type="InterPro" id="IPR036179">
    <property type="entry name" value="Ig-like_dom_sf"/>
</dbReference>
<sequence>MDRVWMCRIGKMKLALLLHVNVMNVATGSKNHMFGIMISYRTIVAFLLLINRVSLQVVDVVDVVGGSVDLPCSSKNNKHNLDDINVRWRHNGSKNVYDIIKGIGSVERQDPVYMNRIKTFPGEYEKGNFTLKLNNLRHTDAGEYLCYITHSSELRKVQLLINESTTQAGQVTRQEDQAAEKKIQAAASVIGSAYPFLCLVSPCRTAGHYYFPYFSRLVERREDVERHLLLCYNQMTSQSNDLTVYGASPASRLNISGA</sequence>
<dbReference type="InterPro" id="IPR013106">
    <property type="entry name" value="Ig_V-set"/>
</dbReference>
<dbReference type="Gene3D" id="2.60.40.10">
    <property type="entry name" value="Immunoglobulins"/>
    <property type="match status" value="1"/>
</dbReference>
<dbReference type="GO" id="GO:0042102">
    <property type="term" value="P:positive regulation of T cell proliferation"/>
    <property type="evidence" value="ECO:0007669"/>
    <property type="project" value="TreeGrafter"/>
</dbReference>
<dbReference type="InterPro" id="IPR051713">
    <property type="entry name" value="T-cell_Activation_Regulation"/>
</dbReference>
<keyword evidence="8" id="KW-0675">Receptor</keyword>
<dbReference type="InterPro" id="IPR007110">
    <property type="entry name" value="Ig-like_dom"/>
</dbReference>
<evidence type="ECO:0000313" key="13">
    <source>
        <dbReference type="Proteomes" id="UP000324632"/>
    </source>
</evidence>
<keyword evidence="13" id="KW-1185">Reference proteome</keyword>
<comment type="subcellular location">
    <subcellularLocation>
        <location evidence="1">Cell membrane</location>
        <topology evidence="1">Single-pass type I membrane protein</topology>
    </subcellularLocation>
</comment>
<evidence type="ECO:0000256" key="4">
    <source>
        <dbReference type="ARBA" id="ARBA00022729"/>
    </source>
</evidence>
<dbReference type="InterPro" id="IPR003599">
    <property type="entry name" value="Ig_sub"/>
</dbReference>
<keyword evidence="6" id="KW-0472">Membrane</keyword>
<gene>
    <name evidence="12" type="ORF">E1301_Tti018233</name>
</gene>
<evidence type="ECO:0000256" key="7">
    <source>
        <dbReference type="ARBA" id="ARBA00023157"/>
    </source>
</evidence>
<dbReference type="GO" id="GO:0071222">
    <property type="term" value="P:cellular response to lipopolysaccharide"/>
    <property type="evidence" value="ECO:0007669"/>
    <property type="project" value="TreeGrafter"/>
</dbReference>
<dbReference type="PANTHER" id="PTHR25466">
    <property type="entry name" value="T-LYMPHOCYTE ACTIVATION ANTIGEN"/>
    <property type="match status" value="1"/>
</dbReference>
<proteinExistence type="predicted"/>
<dbReference type="SUPFAM" id="SSF48726">
    <property type="entry name" value="Immunoglobulin"/>
    <property type="match status" value="1"/>
</dbReference>
<evidence type="ECO:0000256" key="1">
    <source>
        <dbReference type="ARBA" id="ARBA00004251"/>
    </source>
</evidence>
<evidence type="ECO:0000256" key="10">
    <source>
        <dbReference type="ARBA" id="ARBA00023319"/>
    </source>
</evidence>
<reference evidence="12 13" key="1">
    <citation type="journal article" date="2019" name="Mol. Ecol. Resour.">
        <title>Chromosome-level genome assembly of Triplophysa tibetana, a fish adapted to the harsh high-altitude environment of the Tibetan Plateau.</title>
        <authorList>
            <person name="Yang X."/>
            <person name="Liu H."/>
            <person name="Ma Z."/>
            <person name="Zou Y."/>
            <person name="Zou M."/>
            <person name="Mao Y."/>
            <person name="Li X."/>
            <person name="Wang H."/>
            <person name="Chen T."/>
            <person name="Wang W."/>
            <person name="Yang R."/>
        </authorList>
    </citation>
    <scope>NUCLEOTIDE SEQUENCE [LARGE SCALE GENOMIC DNA]</scope>
    <source>
        <strain evidence="12">TTIB1903HZAU</strain>
        <tissue evidence="12">Muscle</tissue>
    </source>
</reference>
<evidence type="ECO:0000313" key="12">
    <source>
        <dbReference type="EMBL" id="KAA0712406.1"/>
    </source>
</evidence>
<evidence type="ECO:0000256" key="6">
    <source>
        <dbReference type="ARBA" id="ARBA00023136"/>
    </source>
</evidence>